<dbReference type="EMBL" id="CDPU01000048">
    <property type="protein sequence ID" value="CEO55075.1"/>
    <property type="molecule type" value="Genomic_DNA"/>
</dbReference>
<name>A0A0B7KJM4_BIOOC</name>
<evidence type="ECO:0000256" key="1">
    <source>
        <dbReference type="SAM" id="MobiDB-lite"/>
    </source>
</evidence>
<reference evidence="2" key="1">
    <citation type="submission" date="2015-01" db="EMBL/GenBank/DDBJ databases">
        <authorList>
            <person name="Durling Mikael"/>
        </authorList>
    </citation>
    <scope>NUCLEOTIDE SEQUENCE</scope>
</reference>
<gene>
    <name evidence="2" type="ORF">BN869_000011133_1</name>
</gene>
<feature type="region of interest" description="Disordered" evidence="1">
    <location>
        <begin position="64"/>
        <end position="83"/>
    </location>
</feature>
<sequence length="315" mass="34246">MLCCDGLVPIASSMNMTAKSWQGARSGSCGACTPQGDGADSAIPTFFVENYPVSSSMARLSSDTEAKQEKIETPIKPTTPRSPGRLGSFTDYVSIMATEMSFLENNGFLAAAAVVVVLQETTVQRLLIRQRDPQVRGDAMIRLRRCRDTIKKLRGRQTSLGHRADHLDRVLLEIQKDIQHFDTANPTMEAHLPANTTLGTSPLSCGLLTQATIPDQPSPSLVFDDVINFGNDELELEETHPTPIDQQLTFAPDPIDGGSKASLDTSTAYSTASSYSDHSFAHWTQILENTPMSQVCDARSNLTDTERSSNIPAVL</sequence>
<organism evidence="2">
    <name type="scientific">Bionectria ochroleuca</name>
    <name type="common">Gliocladium roseum</name>
    <dbReference type="NCBI Taxonomy" id="29856"/>
    <lineage>
        <taxon>Eukaryota</taxon>
        <taxon>Fungi</taxon>
        <taxon>Dikarya</taxon>
        <taxon>Ascomycota</taxon>
        <taxon>Pezizomycotina</taxon>
        <taxon>Sordariomycetes</taxon>
        <taxon>Hypocreomycetidae</taxon>
        <taxon>Hypocreales</taxon>
        <taxon>Bionectriaceae</taxon>
        <taxon>Clonostachys</taxon>
    </lineage>
</organism>
<proteinExistence type="predicted"/>
<accession>A0A0B7KJM4</accession>
<dbReference type="AlphaFoldDB" id="A0A0B7KJM4"/>
<protein>
    <submittedName>
        <fullName evidence="2">Uncharacterized protein</fullName>
    </submittedName>
</protein>
<feature type="compositionally biased region" description="Basic and acidic residues" evidence="1">
    <location>
        <begin position="64"/>
        <end position="73"/>
    </location>
</feature>
<evidence type="ECO:0000313" key="2">
    <source>
        <dbReference type="EMBL" id="CEO55075.1"/>
    </source>
</evidence>